<gene>
    <name evidence="2" type="ORF">BWQ96_04673</name>
</gene>
<organism evidence="2 3">
    <name type="scientific">Gracilariopsis chorda</name>
    <dbReference type="NCBI Taxonomy" id="448386"/>
    <lineage>
        <taxon>Eukaryota</taxon>
        <taxon>Rhodophyta</taxon>
        <taxon>Florideophyceae</taxon>
        <taxon>Rhodymeniophycidae</taxon>
        <taxon>Gracilariales</taxon>
        <taxon>Gracilariaceae</taxon>
        <taxon>Gracilariopsis</taxon>
    </lineage>
</organism>
<reference evidence="2 3" key="1">
    <citation type="journal article" date="2018" name="Mol. Biol. Evol.">
        <title>Analysis of the draft genome of the red seaweed Gracilariopsis chorda provides insights into genome size evolution in Rhodophyta.</title>
        <authorList>
            <person name="Lee J."/>
            <person name="Yang E.C."/>
            <person name="Graf L."/>
            <person name="Yang J.H."/>
            <person name="Qiu H."/>
            <person name="Zel Zion U."/>
            <person name="Chan C.X."/>
            <person name="Stephens T.G."/>
            <person name="Weber A.P.M."/>
            <person name="Boo G.H."/>
            <person name="Boo S.M."/>
            <person name="Kim K.M."/>
            <person name="Shin Y."/>
            <person name="Jung M."/>
            <person name="Lee S.J."/>
            <person name="Yim H.S."/>
            <person name="Lee J.H."/>
            <person name="Bhattacharya D."/>
            <person name="Yoon H.S."/>
        </authorList>
    </citation>
    <scope>NUCLEOTIDE SEQUENCE [LARGE SCALE GENOMIC DNA]</scope>
    <source>
        <strain evidence="2 3">SKKU-2015</strain>
        <tissue evidence="2">Whole body</tissue>
    </source>
</reference>
<proteinExistence type="predicted"/>
<protein>
    <submittedName>
        <fullName evidence="2">Uncharacterized protein</fullName>
    </submittedName>
</protein>
<evidence type="ECO:0000256" key="1">
    <source>
        <dbReference type="SAM" id="MobiDB-lite"/>
    </source>
</evidence>
<dbReference type="Proteomes" id="UP000247409">
    <property type="component" value="Unassembled WGS sequence"/>
</dbReference>
<feature type="region of interest" description="Disordered" evidence="1">
    <location>
        <begin position="1"/>
        <end position="21"/>
    </location>
</feature>
<dbReference type="AlphaFoldDB" id="A0A2V3ITY8"/>
<evidence type="ECO:0000313" key="3">
    <source>
        <dbReference type="Proteomes" id="UP000247409"/>
    </source>
</evidence>
<keyword evidence="3" id="KW-1185">Reference proteome</keyword>
<feature type="compositionally biased region" description="Polar residues" evidence="1">
    <location>
        <begin position="49"/>
        <end position="62"/>
    </location>
</feature>
<accession>A0A2V3ITY8</accession>
<feature type="region of interest" description="Disordered" evidence="1">
    <location>
        <begin position="49"/>
        <end position="84"/>
    </location>
</feature>
<sequence length="111" mass="11771">MQFAKLSEGLTAEMEKKGSDIKTLKTENASLRASMETVNQQLAAFLMQSAHTASRDTGTNPASEEMSAVLRSPRSMSGAKVSSLATDRGHGRVASVILSPRNAACVLIVSF</sequence>
<dbReference type="EMBL" id="NBIV01000057">
    <property type="protein sequence ID" value="PXF45596.1"/>
    <property type="molecule type" value="Genomic_DNA"/>
</dbReference>
<name>A0A2V3ITY8_9FLOR</name>
<comment type="caution">
    <text evidence="2">The sequence shown here is derived from an EMBL/GenBank/DDBJ whole genome shotgun (WGS) entry which is preliminary data.</text>
</comment>
<evidence type="ECO:0000313" key="2">
    <source>
        <dbReference type="EMBL" id="PXF45596.1"/>
    </source>
</evidence>